<comment type="similarity">
    <text evidence="1 4">Belongs to the glycosyl hydrolase 1 family.</text>
</comment>
<keyword evidence="5 7" id="KW-0378">Hydrolase</keyword>
<evidence type="ECO:0000313" key="8">
    <source>
        <dbReference type="Proteomes" id="UP001170379"/>
    </source>
</evidence>
<accession>A0ABT7C8Q8</accession>
<dbReference type="InterPro" id="IPR018120">
    <property type="entry name" value="Glyco_hydro_1_AS"/>
</dbReference>
<gene>
    <name evidence="7" type="ORF">C7K25_09520</name>
</gene>
<proteinExistence type="inferred from homology"/>
<dbReference type="InterPro" id="IPR033132">
    <property type="entry name" value="GH_1_N_CS"/>
</dbReference>
<sequence>MKYSQLDPFPEGFLWSGSTSAYQVEGATLEDGKGPSVVDLRTQFPEGTSDYKVASDHYHRFREDVALFGEMGLKAYRFSVSWSRVIPDGDGEVNPQGIEFYRNLIGELRSKGIEPIVTLYHFDLPAALHERGGWSNRETIDAFERYARILFEEFGGEVKYWLGINEQNMMILHGDAIGTSGEDHDDSDPHKDLYQQNHHMMLAQARAFNALHEMLPEAKIGPAPNIAIVYAATSKPEDMLAADSYNAIRNWLYLDMAVHGRYNSTAWAYLRAHGWEPKMEDGDLELLASAKADYVAFNYYSSMTVQADHRSMTETKSSAGDQQLGASDPGVQEPADNPNLEKTAFGWEIDTVGFRITFRQIWERYHLPLLVTENGLGAPDTLEADGSVHDGYRIDYLRSHIHAMQEAITDGVEVMGYSPWSAIDLISTHSGVTKRYGFIYVDRDEFDLRTLDRFKKDSFYWYQRVIEANGLPDEDADKVTA</sequence>
<evidence type="ECO:0000256" key="3">
    <source>
        <dbReference type="PROSITE-ProRule" id="PRU10055"/>
    </source>
</evidence>
<dbReference type="InterPro" id="IPR017853">
    <property type="entry name" value="GH"/>
</dbReference>
<evidence type="ECO:0000256" key="5">
    <source>
        <dbReference type="RuleBase" id="RU004468"/>
    </source>
</evidence>
<comment type="caution">
    <text evidence="7">The sequence shown here is derived from an EMBL/GenBank/DDBJ whole genome shotgun (WGS) entry which is preliminary data.</text>
</comment>
<dbReference type="InterPro" id="IPR001360">
    <property type="entry name" value="Glyco_hydro_1"/>
</dbReference>
<keyword evidence="2 5" id="KW-0326">Glycosidase</keyword>
<dbReference type="PANTHER" id="PTHR10353:SF136">
    <property type="entry name" value="ARYL-PHOSPHO-BETA-D-GLUCOSIDASE BGLC"/>
    <property type="match status" value="1"/>
</dbReference>
<evidence type="ECO:0000313" key="7">
    <source>
        <dbReference type="EMBL" id="MDJ1371601.1"/>
    </source>
</evidence>
<evidence type="ECO:0000256" key="4">
    <source>
        <dbReference type="RuleBase" id="RU003690"/>
    </source>
</evidence>
<keyword evidence="8" id="KW-1185">Reference proteome</keyword>
<dbReference type="Proteomes" id="UP001170379">
    <property type="component" value="Unassembled WGS sequence"/>
</dbReference>
<dbReference type="PROSITE" id="PS00653">
    <property type="entry name" value="GLYCOSYL_HYDROL_F1_2"/>
    <property type="match status" value="1"/>
</dbReference>
<name>A0ABT7C8Q8_9MICO</name>
<evidence type="ECO:0000256" key="2">
    <source>
        <dbReference type="ARBA" id="ARBA00023295"/>
    </source>
</evidence>
<dbReference type="SUPFAM" id="SSF51445">
    <property type="entry name" value="(Trans)glycosidases"/>
    <property type="match status" value="1"/>
</dbReference>
<feature type="compositionally biased region" description="Polar residues" evidence="6">
    <location>
        <begin position="314"/>
        <end position="325"/>
    </location>
</feature>
<dbReference type="Pfam" id="PF00232">
    <property type="entry name" value="Glyco_hydro_1"/>
    <property type="match status" value="1"/>
</dbReference>
<dbReference type="PANTHER" id="PTHR10353">
    <property type="entry name" value="GLYCOSYL HYDROLASE"/>
    <property type="match status" value="1"/>
</dbReference>
<evidence type="ECO:0000256" key="6">
    <source>
        <dbReference type="SAM" id="MobiDB-lite"/>
    </source>
</evidence>
<dbReference type="PROSITE" id="PS00572">
    <property type="entry name" value="GLYCOSYL_HYDROL_F1_1"/>
    <property type="match status" value="1"/>
</dbReference>
<feature type="active site" description="Nucleophile" evidence="3">
    <location>
        <position position="373"/>
    </location>
</feature>
<dbReference type="RefSeq" id="WP_026937006.1">
    <property type="nucleotide sequence ID" value="NZ_CP028426.1"/>
</dbReference>
<dbReference type="Gene3D" id="3.20.20.80">
    <property type="entry name" value="Glycosidases"/>
    <property type="match status" value="1"/>
</dbReference>
<protein>
    <submittedName>
        <fullName evidence="7">Glycoside hydrolase family 1 protein</fullName>
    </submittedName>
</protein>
<dbReference type="EMBL" id="PXVD01000014">
    <property type="protein sequence ID" value="MDJ1371601.1"/>
    <property type="molecule type" value="Genomic_DNA"/>
</dbReference>
<dbReference type="GO" id="GO:0016787">
    <property type="term" value="F:hydrolase activity"/>
    <property type="evidence" value="ECO:0007669"/>
    <property type="project" value="UniProtKB-KW"/>
</dbReference>
<reference evidence="7" key="1">
    <citation type="submission" date="2018-03" db="EMBL/GenBank/DDBJ databases">
        <authorList>
            <person name="Nunes O.C."/>
            <person name="Lopes A.R."/>
            <person name="Froufe H."/>
            <person name="Munoz-Merida A."/>
            <person name="Barroso C."/>
            <person name="Egas C."/>
        </authorList>
    </citation>
    <scope>NUCLEOTIDE SEQUENCE</scope>
    <source>
        <strain evidence="7">ON4</strain>
    </source>
</reference>
<organism evidence="7 8">
    <name type="scientific">Gulosibacter molinativorax</name>
    <dbReference type="NCBI Taxonomy" id="256821"/>
    <lineage>
        <taxon>Bacteria</taxon>
        <taxon>Bacillati</taxon>
        <taxon>Actinomycetota</taxon>
        <taxon>Actinomycetes</taxon>
        <taxon>Micrococcales</taxon>
        <taxon>Microbacteriaceae</taxon>
        <taxon>Gulosibacter</taxon>
    </lineage>
</organism>
<evidence type="ECO:0000256" key="1">
    <source>
        <dbReference type="ARBA" id="ARBA00010838"/>
    </source>
</evidence>
<dbReference type="PRINTS" id="PR00131">
    <property type="entry name" value="GLHYDRLASE1"/>
</dbReference>
<feature type="region of interest" description="Disordered" evidence="6">
    <location>
        <begin position="311"/>
        <end position="339"/>
    </location>
</feature>
<reference evidence="7" key="2">
    <citation type="journal article" date="2022" name="Sci. Rep.">
        <title>In silico prediction of the enzymes involved in the degradation of the herbicide molinate by Gulosibacter molinativorax ON4T.</title>
        <authorList>
            <person name="Lopes A.R."/>
            <person name="Bunin E."/>
            <person name="Viana A.T."/>
            <person name="Froufe H."/>
            <person name="Munoz-Merida A."/>
            <person name="Pinho D."/>
            <person name="Figueiredo J."/>
            <person name="Barroso C."/>
            <person name="Vaz-Moreira I."/>
            <person name="Bellanger X."/>
            <person name="Egas C."/>
            <person name="Nunes O.C."/>
        </authorList>
    </citation>
    <scope>NUCLEOTIDE SEQUENCE</scope>
    <source>
        <strain evidence="7">ON4</strain>
    </source>
</reference>